<comment type="caution">
    <text evidence="5">The sequence shown here is derived from an EMBL/GenBank/DDBJ whole genome shotgun (WGS) entry which is preliminary data.</text>
</comment>
<feature type="compositionally biased region" description="Gly residues" evidence="3">
    <location>
        <begin position="661"/>
        <end position="680"/>
    </location>
</feature>
<feature type="region of interest" description="Disordered" evidence="3">
    <location>
        <begin position="101"/>
        <end position="142"/>
    </location>
</feature>
<evidence type="ECO:0000256" key="3">
    <source>
        <dbReference type="SAM" id="MobiDB-lite"/>
    </source>
</evidence>
<evidence type="ECO:0000313" key="6">
    <source>
        <dbReference type="Proteomes" id="UP000076874"/>
    </source>
</evidence>
<keyword evidence="5" id="KW-0540">Nuclease</keyword>
<name>A0A162MQX4_9HYPO</name>
<feature type="compositionally biased region" description="Polar residues" evidence="3">
    <location>
        <begin position="119"/>
        <end position="131"/>
    </location>
</feature>
<feature type="compositionally biased region" description="Basic and acidic residues" evidence="3">
    <location>
        <begin position="7"/>
        <end position="20"/>
    </location>
</feature>
<feature type="compositionally biased region" description="Basic and acidic residues" evidence="3">
    <location>
        <begin position="62"/>
        <end position="71"/>
    </location>
</feature>
<keyword evidence="5" id="KW-0255">Endonuclease</keyword>
<sequence length="698" mass="72066">MAPQKGVGEDNVHAASRDASRSSLSETGRDAPMTGGNEADLSGPPDTDDVFGDSGLDEDDPGDVKAAAKDGQEEEEEDDDDDSPEVQDYRKFAALVGTAIPSPLTTSSPEGVAAGAAASPTTRKTKLSAQSLRRGEKDFDAHGTRAQRAALEQSRTVLETVLSHTRVHLGGGGGGGGAVRGWYAPGVWDDAVDGVVDADNADAGVGLGVDANNTSRRLAHLRHRVVVVEVARGPLFASAGVVPGKLPQHRNPREHQQQQQPPPPPRAGWDRLWLLPEEALFLVERGSLALWLPQRPLADILGGGGSSGHPTHGDDDNDDGDNENNGIPLSLQAAYALLIGGDDDGGHPDVPSAPGRIPLPSFQVYSHLRRAGYHVMRAVPPGQYGTPPVDVGVSAAAPPPPTSLWQWLVARVLPSAAGANPEHPPPFGPLVRPGLYRSYSAVYTQLSLHSRPDRSRDGVSPDAPAGDDDDNPFRITFHVWKASATASAPAAAVNTDKKPTGSTFSKSRLPPPDFYVAVADAHATDVPTLGQVSALLAAVPSHTTATLTTTTTTATAATLGGNQKQKTPTSRAGGGRRGEGGRKGASAPPHNQPLRLGAVYRQLKEGRRSVIMAVVDHGLVNYLRFADGGFAAVPLWPRFDAVAMRAAGGGPGGRKGRGKGGGKGGRGVKGGKGAGGGGAAVNGSSNGLSNGGHGDRGV</sequence>
<keyword evidence="6" id="KW-1185">Reference proteome</keyword>
<feature type="compositionally biased region" description="Acidic residues" evidence="3">
    <location>
        <begin position="46"/>
        <end position="61"/>
    </location>
</feature>
<accession>A0A162MQX4</accession>
<dbReference type="InterPro" id="IPR024337">
    <property type="entry name" value="tRNA_splic_suSen54"/>
</dbReference>
<feature type="region of interest" description="Disordered" evidence="3">
    <location>
        <begin position="648"/>
        <end position="698"/>
    </location>
</feature>
<feature type="region of interest" description="Disordered" evidence="3">
    <location>
        <begin position="554"/>
        <end position="595"/>
    </location>
</feature>
<keyword evidence="5" id="KW-0378">Hydrolase</keyword>
<feature type="compositionally biased region" description="Polar residues" evidence="3">
    <location>
        <begin position="560"/>
        <end position="570"/>
    </location>
</feature>
<protein>
    <submittedName>
        <fullName evidence="5">tRNA splicing endonuclease subunit</fullName>
    </submittedName>
</protein>
<feature type="region of interest" description="Disordered" evidence="3">
    <location>
        <begin position="447"/>
        <end position="472"/>
    </location>
</feature>
<dbReference type="OrthoDB" id="408683at2759"/>
<dbReference type="GO" id="GO:0000214">
    <property type="term" value="C:tRNA-intron endonuclease complex"/>
    <property type="evidence" value="ECO:0007669"/>
    <property type="project" value="TreeGrafter"/>
</dbReference>
<reference evidence="5 6" key="1">
    <citation type="journal article" date="2016" name="Genome Biol. Evol.">
        <title>Divergent and convergent evolution of fungal pathogenicity.</title>
        <authorList>
            <person name="Shang Y."/>
            <person name="Xiao G."/>
            <person name="Zheng P."/>
            <person name="Cen K."/>
            <person name="Zhan S."/>
            <person name="Wang C."/>
        </authorList>
    </citation>
    <scope>NUCLEOTIDE SEQUENCE [LARGE SCALE GENOMIC DNA]</scope>
    <source>
        <strain evidence="5 6">RCEF 264</strain>
    </source>
</reference>
<evidence type="ECO:0000256" key="2">
    <source>
        <dbReference type="ARBA" id="ARBA00022694"/>
    </source>
</evidence>
<dbReference type="EMBL" id="AZHD01000003">
    <property type="protein sequence ID" value="OAA65440.1"/>
    <property type="molecule type" value="Genomic_DNA"/>
</dbReference>
<feature type="region of interest" description="Disordered" evidence="3">
    <location>
        <begin position="1"/>
        <end position="86"/>
    </location>
</feature>
<organism evidence="5 6">
    <name type="scientific">Niveomyces insectorum RCEF 264</name>
    <dbReference type="NCBI Taxonomy" id="1081102"/>
    <lineage>
        <taxon>Eukaryota</taxon>
        <taxon>Fungi</taxon>
        <taxon>Dikarya</taxon>
        <taxon>Ascomycota</taxon>
        <taxon>Pezizomycotina</taxon>
        <taxon>Sordariomycetes</taxon>
        <taxon>Hypocreomycetidae</taxon>
        <taxon>Hypocreales</taxon>
        <taxon>Cordycipitaceae</taxon>
        <taxon>Niveomyces</taxon>
    </lineage>
</organism>
<feature type="domain" description="tRNA-splicing endonuclease subunit Sen54 N-terminal" evidence="4">
    <location>
        <begin position="160"/>
        <end position="292"/>
    </location>
</feature>
<feature type="region of interest" description="Disordered" evidence="3">
    <location>
        <begin position="302"/>
        <end position="326"/>
    </location>
</feature>
<feature type="compositionally biased region" description="Basic and acidic residues" evidence="3">
    <location>
        <begin position="133"/>
        <end position="142"/>
    </location>
</feature>
<dbReference type="InterPro" id="IPR024336">
    <property type="entry name" value="tRNA_splic_suSen54_N"/>
</dbReference>
<dbReference type="Proteomes" id="UP000076874">
    <property type="component" value="Unassembled WGS sequence"/>
</dbReference>
<comment type="similarity">
    <text evidence="1">Belongs to the SEN54 family.</text>
</comment>
<dbReference type="PANTHER" id="PTHR21027">
    <property type="entry name" value="TRNA-SPLICING ENDONUCLEASE SUBUNIT SEN54"/>
    <property type="match status" value="1"/>
</dbReference>
<evidence type="ECO:0000256" key="1">
    <source>
        <dbReference type="ARBA" id="ARBA00005736"/>
    </source>
</evidence>
<dbReference type="PANTHER" id="PTHR21027:SF1">
    <property type="entry name" value="TRNA-SPLICING ENDONUCLEASE SUBUNIT SEN54"/>
    <property type="match status" value="1"/>
</dbReference>
<keyword evidence="2" id="KW-0819">tRNA processing</keyword>
<dbReference type="AlphaFoldDB" id="A0A162MQX4"/>
<dbReference type="GO" id="GO:0004519">
    <property type="term" value="F:endonuclease activity"/>
    <property type="evidence" value="ECO:0007669"/>
    <property type="project" value="UniProtKB-KW"/>
</dbReference>
<proteinExistence type="inferred from homology"/>
<dbReference type="Pfam" id="PF12928">
    <property type="entry name" value="tRNA_int_end_N2"/>
    <property type="match status" value="1"/>
</dbReference>
<feature type="region of interest" description="Disordered" evidence="3">
    <location>
        <begin position="239"/>
        <end position="270"/>
    </location>
</feature>
<feature type="compositionally biased region" description="Acidic residues" evidence="3">
    <location>
        <begin position="72"/>
        <end position="85"/>
    </location>
</feature>
<evidence type="ECO:0000313" key="5">
    <source>
        <dbReference type="EMBL" id="OAA65440.1"/>
    </source>
</evidence>
<evidence type="ECO:0000259" key="4">
    <source>
        <dbReference type="Pfam" id="PF12928"/>
    </source>
</evidence>
<feature type="compositionally biased region" description="Basic and acidic residues" evidence="3">
    <location>
        <begin position="450"/>
        <end position="459"/>
    </location>
</feature>
<gene>
    <name evidence="5" type="ORF">SPI_02227</name>
</gene>
<dbReference type="STRING" id="1081102.A0A162MQX4"/>
<dbReference type="GO" id="GO:0000379">
    <property type="term" value="P:tRNA-type intron splice site recognition and cleavage"/>
    <property type="evidence" value="ECO:0007669"/>
    <property type="project" value="TreeGrafter"/>
</dbReference>